<dbReference type="SUPFAM" id="SSF56112">
    <property type="entry name" value="Protein kinase-like (PK-like)"/>
    <property type="match status" value="1"/>
</dbReference>
<feature type="domain" description="Aminoglycoside phosphotransferase" evidence="1">
    <location>
        <begin position="43"/>
        <end position="236"/>
    </location>
</feature>
<keyword evidence="2" id="KW-0808">Transferase</keyword>
<dbReference type="InterPro" id="IPR011009">
    <property type="entry name" value="Kinase-like_dom_sf"/>
</dbReference>
<dbReference type="EMBL" id="POTY01000132">
    <property type="protein sequence ID" value="PZG15151.1"/>
    <property type="molecule type" value="Genomic_DNA"/>
</dbReference>
<organism evidence="2 3">
    <name type="scientific">Micromonospora craterilacus</name>
    <dbReference type="NCBI Taxonomy" id="1655439"/>
    <lineage>
        <taxon>Bacteria</taxon>
        <taxon>Bacillati</taxon>
        <taxon>Actinomycetota</taxon>
        <taxon>Actinomycetes</taxon>
        <taxon>Micromonosporales</taxon>
        <taxon>Micromonosporaceae</taxon>
        <taxon>Micromonospora</taxon>
    </lineage>
</organism>
<dbReference type="AlphaFoldDB" id="A0A2W2DYN5"/>
<dbReference type="OrthoDB" id="3723194at2"/>
<accession>A0A2W2DYN5</accession>
<dbReference type="Gene3D" id="3.90.1200.10">
    <property type="match status" value="1"/>
</dbReference>
<protein>
    <submittedName>
        <fullName evidence="2">Aminoglycoside phosphotransferase family protein</fullName>
    </submittedName>
</protein>
<sequence length="289" mass="32016">MRADEAIGAVKSAATGVGVPAQDATVVRVGENGVVLLPSANVLARVVPRAARDSDPGRELKVAAWLAARQVPVVHPVRPTPIIVGQYVVSLWEYLPGSRSADLVTLAERLRQLHRVPVPTGFLPCLSPFDKFEERLETGAGLDVSDRVFLRRLRDDLSTRWVTAEFTLGDAVLHGDAHMENLLVATDGREAFVDLETVCVGPPEWDLTLTALYYECGWFSAKEYVDFAQTYGFDVRSSPSWRVLRTIRMLRMTLWLAQSAGNEPSRQHQLRHRIDTLRDGTAPAGWTGY</sequence>
<dbReference type="RefSeq" id="WP_111215386.1">
    <property type="nucleotide sequence ID" value="NZ_POTY01000132.1"/>
</dbReference>
<evidence type="ECO:0000313" key="2">
    <source>
        <dbReference type="EMBL" id="PZG15151.1"/>
    </source>
</evidence>
<comment type="caution">
    <text evidence="2">The sequence shown here is derived from an EMBL/GenBank/DDBJ whole genome shotgun (WGS) entry which is preliminary data.</text>
</comment>
<evidence type="ECO:0000313" key="3">
    <source>
        <dbReference type="Proteomes" id="UP000248924"/>
    </source>
</evidence>
<name>A0A2W2DYN5_9ACTN</name>
<dbReference type="GO" id="GO:0016740">
    <property type="term" value="F:transferase activity"/>
    <property type="evidence" value="ECO:0007669"/>
    <property type="project" value="UniProtKB-KW"/>
</dbReference>
<dbReference type="Proteomes" id="UP000248924">
    <property type="component" value="Unassembled WGS sequence"/>
</dbReference>
<reference evidence="2 3" key="1">
    <citation type="submission" date="2018-01" db="EMBL/GenBank/DDBJ databases">
        <title>Draft genome sequence of Jishengella sp. NA12.</title>
        <authorList>
            <person name="Sahin N."/>
            <person name="Ay H."/>
            <person name="Saygin H."/>
        </authorList>
    </citation>
    <scope>NUCLEOTIDE SEQUENCE [LARGE SCALE GENOMIC DNA]</scope>
    <source>
        <strain evidence="2 3">NA12</strain>
    </source>
</reference>
<evidence type="ECO:0000259" key="1">
    <source>
        <dbReference type="Pfam" id="PF01636"/>
    </source>
</evidence>
<dbReference type="Pfam" id="PF01636">
    <property type="entry name" value="APH"/>
    <property type="match status" value="1"/>
</dbReference>
<gene>
    <name evidence="2" type="ORF">C1I95_20135</name>
</gene>
<dbReference type="InterPro" id="IPR002575">
    <property type="entry name" value="Aminoglycoside_PTrfase"/>
</dbReference>
<keyword evidence="3" id="KW-1185">Reference proteome</keyword>
<proteinExistence type="predicted"/>